<sequence length="50" mass="5852">MEDIQWTCSQTHSIYRPPQTHKSSLKEIFLSHSTRKDVKEMDKITTSLTS</sequence>
<name>A0A0B6Y6G1_9EUPU</name>
<dbReference type="AlphaFoldDB" id="A0A0B6Y6G1"/>
<accession>A0A0B6Y6G1</accession>
<evidence type="ECO:0000313" key="1">
    <source>
        <dbReference type="EMBL" id="CEK51749.1"/>
    </source>
</evidence>
<protein>
    <submittedName>
        <fullName evidence="1">Uncharacterized protein</fullName>
    </submittedName>
</protein>
<organism evidence="1">
    <name type="scientific">Arion vulgaris</name>
    <dbReference type="NCBI Taxonomy" id="1028688"/>
    <lineage>
        <taxon>Eukaryota</taxon>
        <taxon>Metazoa</taxon>
        <taxon>Spiralia</taxon>
        <taxon>Lophotrochozoa</taxon>
        <taxon>Mollusca</taxon>
        <taxon>Gastropoda</taxon>
        <taxon>Heterobranchia</taxon>
        <taxon>Euthyneura</taxon>
        <taxon>Panpulmonata</taxon>
        <taxon>Eupulmonata</taxon>
        <taxon>Stylommatophora</taxon>
        <taxon>Helicina</taxon>
        <taxon>Arionoidea</taxon>
        <taxon>Arionidae</taxon>
        <taxon>Arion</taxon>
    </lineage>
</organism>
<dbReference type="EMBL" id="HACG01004884">
    <property type="protein sequence ID" value="CEK51749.1"/>
    <property type="molecule type" value="Transcribed_RNA"/>
</dbReference>
<proteinExistence type="predicted"/>
<gene>
    <name evidence="1" type="primary">ORF14276</name>
</gene>
<reference evidence="1" key="1">
    <citation type="submission" date="2014-12" db="EMBL/GenBank/DDBJ databases">
        <title>Insight into the proteome of Arion vulgaris.</title>
        <authorList>
            <person name="Aradska J."/>
            <person name="Bulat T."/>
            <person name="Smidak R."/>
            <person name="Sarate P."/>
            <person name="Gangsoo J."/>
            <person name="Sialana F."/>
            <person name="Bilban M."/>
            <person name="Lubec G."/>
        </authorList>
    </citation>
    <scope>NUCLEOTIDE SEQUENCE</scope>
    <source>
        <tissue evidence="1">Skin</tissue>
    </source>
</reference>